<dbReference type="EMBL" id="JACEMZ010000020">
    <property type="protein sequence ID" value="MBA4452362.1"/>
    <property type="molecule type" value="Genomic_DNA"/>
</dbReference>
<reference evidence="1 2" key="1">
    <citation type="journal article" date="2020" name="Appl. Environ. Microbiol.">
        <title>Genomic Characteristics of a Novel Species of Ammonia-Oxidizing Archaea from the Jiulong River Estuary.</title>
        <authorList>
            <person name="Zou D."/>
            <person name="Wan R."/>
            <person name="Han L."/>
            <person name="Xu M.N."/>
            <person name="Liu Y."/>
            <person name="Liu H."/>
            <person name="Kao S.J."/>
            <person name="Li M."/>
        </authorList>
    </citation>
    <scope>NUCLEOTIDE SEQUENCE [LARGE SCALE GENOMIC DNA]</scope>
    <source>
        <strain evidence="1">W1bin1</strain>
    </source>
</reference>
<proteinExistence type="predicted"/>
<organism evidence="1 2">
    <name type="scientific">Candidatus Nitrosomaritimum aestuariumsis</name>
    <dbReference type="NCBI Taxonomy" id="3342354"/>
    <lineage>
        <taxon>Archaea</taxon>
        <taxon>Nitrososphaerota</taxon>
        <taxon>Nitrososphaeria</taxon>
        <taxon>Nitrosopumilales</taxon>
        <taxon>Nitrosopumilaceae</taxon>
        <taxon>Candidatus Nitrosomaritimum</taxon>
    </lineage>
</organism>
<protein>
    <submittedName>
        <fullName evidence="1">Nickel pincer cofactor biosynthesis protein LarC</fullName>
    </submittedName>
</protein>
<evidence type="ECO:0000313" key="1">
    <source>
        <dbReference type="EMBL" id="MBA4452362.1"/>
    </source>
</evidence>
<dbReference type="Proteomes" id="UP000559653">
    <property type="component" value="Unassembled WGS sequence"/>
</dbReference>
<gene>
    <name evidence="1" type="primary">larC</name>
    <name evidence="1" type="ORF">H2B03_04210</name>
</gene>
<evidence type="ECO:0000313" key="2">
    <source>
        <dbReference type="Proteomes" id="UP000559653"/>
    </source>
</evidence>
<name>A0AC60VYI1_9ARCH</name>
<sequence>MVIVVDPYIAGISGDMALCALIDLGADKNKILEGIKKCGKFLPDSTIKKLDFTKIDKHGIQSTSLILEIEENTHERKGSEIKEAIKNSLIELNLSAKAKNFAEGCINSLISAESKVHGIPEESVHFHEASSIDTLIDVIGVAIASDDLKLFEDEIFSMPICVGNGTVSFSHGVMSNPASAILEIFKNSKLIIHGRNAESELTTPTGACILVNLTNSPINYYPSMKIESIGYGAGKKDFEQFSNVLKIVKGLKKNTFDSDSVIVLETNVDDVSGEVLGNLIEKMMNNGAKDAFITHGITKKGRPTNLVKVICDNENYDSLASILIDETGTLGIRVTLSDRIILPRSMHQIKLTFDGKEFDIKYKVSFFQGKSNFKVEFDDLKLVSDFLKKSIRETESLIRKEILKRNVGNGQT</sequence>
<comment type="caution">
    <text evidence="1">The sequence shown here is derived from an EMBL/GenBank/DDBJ whole genome shotgun (WGS) entry which is preliminary data.</text>
</comment>
<accession>A0AC60VYI1</accession>